<dbReference type="Gene3D" id="2.30.180.10">
    <property type="entry name" value="FAS1 domain"/>
    <property type="match status" value="2"/>
</dbReference>
<dbReference type="EMBL" id="LT554414">
    <property type="protein sequence ID" value="SAM04723.1"/>
    <property type="molecule type" value="Genomic_DNA"/>
</dbReference>
<keyword evidence="2" id="KW-0732">Signal</keyword>
<dbReference type="STRING" id="4829.A0A163K6Q8"/>
<feature type="region of interest" description="Disordered" evidence="1">
    <location>
        <begin position="266"/>
        <end position="326"/>
    </location>
</feature>
<dbReference type="InterPro" id="IPR000782">
    <property type="entry name" value="FAS1_domain"/>
</dbReference>
<dbReference type="SMART" id="SM00554">
    <property type="entry name" value="FAS1"/>
    <property type="match status" value="2"/>
</dbReference>
<feature type="compositionally biased region" description="Polar residues" evidence="1">
    <location>
        <begin position="577"/>
        <end position="596"/>
    </location>
</feature>
<feature type="compositionally biased region" description="Low complexity" evidence="1">
    <location>
        <begin position="144"/>
        <end position="167"/>
    </location>
</feature>
<organism evidence="4">
    <name type="scientific">Absidia glauca</name>
    <name type="common">Pin mould</name>
    <dbReference type="NCBI Taxonomy" id="4829"/>
    <lineage>
        <taxon>Eukaryota</taxon>
        <taxon>Fungi</taxon>
        <taxon>Fungi incertae sedis</taxon>
        <taxon>Mucoromycota</taxon>
        <taxon>Mucoromycotina</taxon>
        <taxon>Mucoromycetes</taxon>
        <taxon>Mucorales</taxon>
        <taxon>Cunninghamellaceae</taxon>
        <taxon>Absidia</taxon>
    </lineage>
</organism>
<feature type="signal peptide" evidence="2">
    <location>
        <begin position="1"/>
        <end position="18"/>
    </location>
</feature>
<dbReference type="SUPFAM" id="SSF82153">
    <property type="entry name" value="FAS1 domain"/>
    <property type="match status" value="2"/>
</dbReference>
<name>A0A163K6Q8_ABSGL</name>
<evidence type="ECO:0000313" key="5">
    <source>
        <dbReference type="Proteomes" id="UP000078561"/>
    </source>
</evidence>
<feature type="compositionally biased region" description="Low complexity" evidence="1">
    <location>
        <begin position="266"/>
        <end position="278"/>
    </location>
</feature>
<evidence type="ECO:0000256" key="1">
    <source>
        <dbReference type="SAM" id="MobiDB-lite"/>
    </source>
</evidence>
<evidence type="ECO:0000313" key="4">
    <source>
        <dbReference type="EMBL" id="SAM04723.1"/>
    </source>
</evidence>
<feature type="compositionally biased region" description="Pro residues" evidence="1">
    <location>
        <begin position="607"/>
        <end position="625"/>
    </location>
</feature>
<evidence type="ECO:0000256" key="2">
    <source>
        <dbReference type="SAM" id="SignalP"/>
    </source>
</evidence>
<dbReference type="OMA" id="NMARYVK"/>
<keyword evidence="5" id="KW-1185">Reference proteome</keyword>
<dbReference type="InterPro" id="IPR050904">
    <property type="entry name" value="Adhesion/Biosynth-related"/>
</dbReference>
<feature type="compositionally biased region" description="Low complexity" evidence="1">
    <location>
        <begin position="107"/>
        <end position="129"/>
    </location>
</feature>
<reference evidence="4" key="1">
    <citation type="submission" date="2016-04" db="EMBL/GenBank/DDBJ databases">
        <authorList>
            <person name="Evans L.H."/>
            <person name="Alamgir A."/>
            <person name="Owens N."/>
            <person name="Weber N.D."/>
            <person name="Virtaneva K."/>
            <person name="Barbian K."/>
            <person name="Babar A."/>
            <person name="Rosenke K."/>
        </authorList>
    </citation>
    <scope>NUCLEOTIDE SEQUENCE [LARGE SCALE GENOMIC DNA]</scope>
    <source>
        <strain evidence="4">CBS 101.48</strain>
    </source>
</reference>
<dbReference type="Proteomes" id="UP000078561">
    <property type="component" value="Unassembled WGS sequence"/>
</dbReference>
<feature type="compositionally biased region" description="Low complexity" evidence="1">
    <location>
        <begin position="291"/>
        <end position="310"/>
    </location>
</feature>
<proteinExistence type="predicted"/>
<dbReference type="InterPro" id="IPR036378">
    <property type="entry name" value="FAS1_dom_sf"/>
</dbReference>
<dbReference type="PANTHER" id="PTHR10900">
    <property type="entry name" value="PERIOSTIN-RELATED"/>
    <property type="match status" value="1"/>
</dbReference>
<dbReference type="GO" id="GO:0005615">
    <property type="term" value="C:extracellular space"/>
    <property type="evidence" value="ECO:0007669"/>
    <property type="project" value="TreeGrafter"/>
</dbReference>
<dbReference type="AlphaFoldDB" id="A0A163K6Q8"/>
<sequence length="625" mass="62746">MLVKTLLLAALGVVGTTAQLTNSTLFSILNTTQLSPSPKFIQLLQSSPDYKPVLDLLSQPGNFTLFVPSDAPSQSGEGGQGGQPSQSVEGGQGGQPSQSGEGGQGGQPSQSGQPSETGATNAAMPVMAAVGGGANDTIPGSGGDSTSSATDGGTGPTPTGGDSSNSTTGGGAGGGSSNSTTGGGGGGGTGSPSGNDTQQSSGQSVFPQGFSIFSNFTVVDILYYHILQERVLLQDQTNQTVLLNTMLTNQTADKFGYGMPIILNSNTTQQNSSSSSGTENGGGSGNGTAPGGNSTTPGGSSGDNSTSPTSGGAGNDTASSGDTGFAPQAASWISRIKQLMEAQSSSGGANASQSGGNSSETPVYWIGNGLSNANVTVHDIEASNGVLHVIDNVLIPPGNATNVFSNISDASALSEMIEQNPEVSQSLNNASNVTIFAPNDKGLCMVCIDQLGQDRWKGLVMNHVIEGIYYTTNFTSTGSGGTPMNLTTQAGESLPISSNSSGITLNDTIQIVTPNILFNGGVIHLIDKSKWMLGFIEPPQNTTVSNNGTAAGPSESSSAPAAASSTSEAQPPASTSESTVTQPTTEANPPQSSPSENPVGVEQPNPSEDPPPPPAYDNPFPPTYY</sequence>
<protein>
    <recommendedName>
        <fullName evidence="3">FAS1 domain-containing protein</fullName>
    </recommendedName>
</protein>
<dbReference type="PANTHER" id="PTHR10900:SF77">
    <property type="entry name" value="FI19380P1"/>
    <property type="match status" value="1"/>
</dbReference>
<feature type="compositionally biased region" description="Gly residues" evidence="1">
    <location>
        <begin position="168"/>
        <end position="191"/>
    </location>
</feature>
<dbReference type="InParanoid" id="A0A163K6Q8"/>
<accession>A0A163K6Q8</accession>
<feature type="chain" id="PRO_5007843565" description="FAS1 domain-containing protein" evidence="2">
    <location>
        <begin position="19"/>
        <end position="625"/>
    </location>
</feature>
<feature type="compositionally biased region" description="Gly residues" evidence="1">
    <location>
        <begin position="279"/>
        <end position="290"/>
    </location>
</feature>
<dbReference type="Pfam" id="PF02469">
    <property type="entry name" value="Fasciclin"/>
    <property type="match status" value="2"/>
</dbReference>
<gene>
    <name evidence="4" type="primary">ABSGL_10589.1 scaffold 12026</name>
</gene>
<feature type="compositionally biased region" description="Gly residues" evidence="1">
    <location>
        <begin position="90"/>
        <end position="106"/>
    </location>
</feature>
<feature type="domain" description="FAS1" evidence="3">
    <location>
        <begin position="397"/>
        <end position="530"/>
    </location>
</feature>
<dbReference type="PROSITE" id="PS50213">
    <property type="entry name" value="FAS1"/>
    <property type="match status" value="1"/>
</dbReference>
<evidence type="ECO:0000259" key="3">
    <source>
        <dbReference type="PROSITE" id="PS50213"/>
    </source>
</evidence>
<feature type="compositionally biased region" description="Low complexity" evidence="1">
    <location>
        <begin position="548"/>
        <end position="576"/>
    </location>
</feature>
<feature type="region of interest" description="Disordered" evidence="1">
    <location>
        <begin position="544"/>
        <end position="625"/>
    </location>
</feature>
<dbReference type="OrthoDB" id="286301at2759"/>
<feature type="region of interest" description="Disordered" evidence="1">
    <location>
        <begin position="65"/>
        <end position="203"/>
    </location>
</feature>